<sequence length="634" mass="69193">MIDLIRDVNNSPSVLIRFLERESLRSPPSSPGHSKSPKGHRKHPSGTDSRAVGHGDRERITAHLESILQATTDRLEHETRRAEETIARAEYAEVLVKEWFTKAASAEKGRSEADTSAIESEHNAARYKLQLKNTESALKRFQADAAQLEKRCAEAERSAVKARSEARESQTALNSLEARRKGWEEGVKIGMMKRLSKEKDKLWNAGYAEGIKEGKASGMKEGIRIGRREGLHEGREQGRNEERRNALEAFDKFLAEETDGRVRLYIKHIALRRLACGVELLSICSMIFAMATALPPPPPSPGVGLRRKGPKNLPRLPLSAFTPPNSGTSDKFPLPPSPSTVHPESVIDAAVAVTNGPADLSKWKFEAGDVLGGRTSGIVLSLSPSQAQNAVEIFESAKSVAPIVAVVFPFSLDSAEHSLPQSAHPASLHTSFTGPTIDGVESLKWALQQGKPVDIAIETPLNDALFENLEDLLSKAINGLSKVPPIILSNLLPPPDNLDLPIVKLMSHPAYKAFQARVAALSLIPQVFIKYLPPIWDSHIPATPSALSPQEPNDSKMKKEWKRRIKMYLGPVMEAFGYQRIIFGSSLASGKGLTGAGDWYAISRESLAELGVEQEAVDAVFFGTAKHVYGTGAV</sequence>
<dbReference type="PANTHER" id="PTHR43569">
    <property type="entry name" value="AMIDOHYDROLASE"/>
    <property type="match status" value="1"/>
</dbReference>
<reference evidence="4" key="1">
    <citation type="journal article" date="2017" name="Nat. Ecol. Evol.">
        <title>Genome expansion and lineage-specific genetic innovations in the forest pathogenic fungi Armillaria.</title>
        <authorList>
            <person name="Sipos G."/>
            <person name="Prasanna A.N."/>
            <person name="Walter M.C."/>
            <person name="O'Connor E."/>
            <person name="Balint B."/>
            <person name="Krizsan K."/>
            <person name="Kiss B."/>
            <person name="Hess J."/>
            <person name="Varga T."/>
            <person name="Slot J."/>
            <person name="Riley R."/>
            <person name="Boka B."/>
            <person name="Rigling D."/>
            <person name="Barry K."/>
            <person name="Lee J."/>
            <person name="Mihaltcheva S."/>
            <person name="LaButti K."/>
            <person name="Lipzen A."/>
            <person name="Waldron R."/>
            <person name="Moloney N.M."/>
            <person name="Sperisen C."/>
            <person name="Kredics L."/>
            <person name="Vagvoelgyi C."/>
            <person name="Patrignani A."/>
            <person name="Fitzpatrick D."/>
            <person name="Nagy I."/>
            <person name="Doyle S."/>
            <person name="Anderson J.B."/>
            <person name="Grigoriev I.V."/>
            <person name="Gueldener U."/>
            <person name="Muensterkoetter M."/>
            <person name="Nagy L.G."/>
        </authorList>
    </citation>
    <scope>NUCLEOTIDE SEQUENCE [LARGE SCALE GENOMIC DNA]</scope>
    <source>
        <strain evidence="4">28-4</strain>
    </source>
</reference>
<keyword evidence="4" id="KW-1185">Reference proteome</keyword>
<dbReference type="InterPro" id="IPR052350">
    <property type="entry name" value="Metallo-dep_Lactonases"/>
</dbReference>
<feature type="compositionally biased region" description="Basic residues" evidence="2">
    <location>
        <begin position="35"/>
        <end position="44"/>
    </location>
</feature>
<proteinExistence type="predicted"/>
<gene>
    <name evidence="3" type="ORF">ARMSODRAFT_930142</name>
</gene>
<feature type="coiled-coil region" evidence="1">
    <location>
        <begin position="124"/>
        <end position="179"/>
    </location>
</feature>
<dbReference type="STRING" id="1076256.A0A2H3C812"/>
<dbReference type="EMBL" id="KZ293419">
    <property type="protein sequence ID" value="PBK74478.1"/>
    <property type="molecule type" value="Genomic_DNA"/>
</dbReference>
<feature type="compositionally biased region" description="Low complexity" evidence="2">
    <location>
        <begin position="25"/>
        <end position="34"/>
    </location>
</feature>
<feature type="region of interest" description="Disordered" evidence="2">
    <location>
        <begin position="20"/>
        <end position="54"/>
    </location>
</feature>
<dbReference type="AlphaFoldDB" id="A0A2H3C812"/>
<feature type="region of interest" description="Disordered" evidence="2">
    <location>
        <begin position="314"/>
        <end position="341"/>
    </location>
</feature>
<accession>A0A2H3C812</accession>
<dbReference type="PANTHER" id="PTHR43569:SF2">
    <property type="entry name" value="AMIDOHYDROLASE-RELATED DOMAIN-CONTAINING PROTEIN"/>
    <property type="match status" value="1"/>
</dbReference>
<protein>
    <submittedName>
        <fullName evidence="3">Uncharacterized protein</fullName>
    </submittedName>
</protein>
<evidence type="ECO:0000313" key="4">
    <source>
        <dbReference type="Proteomes" id="UP000218334"/>
    </source>
</evidence>
<keyword evidence="1" id="KW-0175">Coiled coil</keyword>
<dbReference type="Proteomes" id="UP000218334">
    <property type="component" value="Unassembled WGS sequence"/>
</dbReference>
<evidence type="ECO:0000313" key="3">
    <source>
        <dbReference type="EMBL" id="PBK74478.1"/>
    </source>
</evidence>
<evidence type="ECO:0000256" key="1">
    <source>
        <dbReference type="SAM" id="Coils"/>
    </source>
</evidence>
<evidence type="ECO:0000256" key="2">
    <source>
        <dbReference type="SAM" id="MobiDB-lite"/>
    </source>
</evidence>
<name>A0A2H3C812_9AGAR</name>
<organism evidence="3 4">
    <name type="scientific">Armillaria solidipes</name>
    <dbReference type="NCBI Taxonomy" id="1076256"/>
    <lineage>
        <taxon>Eukaryota</taxon>
        <taxon>Fungi</taxon>
        <taxon>Dikarya</taxon>
        <taxon>Basidiomycota</taxon>
        <taxon>Agaricomycotina</taxon>
        <taxon>Agaricomycetes</taxon>
        <taxon>Agaricomycetidae</taxon>
        <taxon>Agaricales</taxon>
        <taxon>Marasmiineae</taxon>
        <taxon>Physalacriaceae</taxon>
        <taxon>Armillaria</taxon>
    </lineage>
</organism>
<dbReference type="Gene3D" id="3.20.20.140">
    <property type="entry name" value="Metal-dependent hydrolases"/>
    <property type="match status" value="1"/>
</dbReference>